<gene>
    <name evidence="1" type="ORF">IC608_11190</name>
</gene>
<organism evidence="1 2">
    <name type="scientific">Devosia oryzisoli</name>
    <dbReference type="NCBI Taxonomy" id="2774138"/>
    <lineage>
        <taxon>Bacteria</taxon>
        <taxon>Pseudomonadati</taxon>
        <taxon>Pseudomonadota</taxon>
        <taxon>Alphaproteobacteria</taxon>
        <taxon>Hyphomicrobiales</taxon>
        <taxon>Devosiaceae</taxon>
        <taxon>Devosia</taxon>
    </lineage>
</organism>
<dbReference type="AlphaFoldDB" id="A0A927FV21"/>
<dbReference type="Gene3D" id="3.30.460.10">
    <property type="entry name" value="Beta Polymerase, domain 2"/>
    <property type="match status" value="1"/>
</dbReference>
<sequence length="273" mass="31040">MSALPHRSDARTLLRKRAHYFFSTARKRRSEVAAFAADLEKLGETVAIGGFLRDLHLNGNRHFSSDVDFVVNPHSLTDFERMMRSMDAVRNRFGGYAIQQSRWKVEVWPLALTWASVEKYVDVRSISDLLKVTFFTWDSVLYSVSHGRIITTEDYFDNVGKRLLDVNLRPNPNPVGNAVRAIRYAHKWRAAIGKQLAIHIAQQVKDVGWDQLAKYERQSFPQPILAFLDGESIQSAIDKFIEADEQSHQLFGDPAQLTLALGALSSSPESERH</sequence>
<evidence type="ECO:0000313" key="1">
    <source>
        <dbReference type="EMBL" id="MBD8066037.1"/>
    </source>
</evidence>
<name>A0A927FV21_9HYPH</name>
<proteinExistence type="predicted"/>
<dbReference type="Proteomes" id="UP000654108">
    <property type="component" value="Unassembled WGS sequence"/>
</dbReference>
<dbReference type="EMBL" id="JACYFU010000002">
    <property type="protein sequence ID" value="MBD8066037.1"/>
    <property type="molecule type" value="Genomic_DNA"/>
</dbReference>
<comment type="caution">
    <text evidence="1">The sequence shown here is derived from an EMBL/GenBank/DDBJ whole genome shotgun (WGS) entry which is preliminary data.</text>
</comment>
<reference evidence="1" key="1">
    <citation type="submission" date="2020-09" db="EMBL/GenBank/DDBJ databases">
        <title>Genome seq and assembly of Devosia sp.</title>
        <authorList>
            <person name="Chhetri G."/>
        </authorList>
    </citation>
    <scope>NUCLEOTIDE SEQUENCE</scope>
    <source>
        <strain evidence="1">PTR5</strain>
    </source>
</reference>
<evidence type="ECO:0000313" key="2">
    <source>
        <dbReference type="Proteomes" id="UP000654108"/>
    </source>
</evidence>
<protein>
    <recommendedName>
        <fullName evidence="3">Nucleotidyltransferase</fullName>
    </recommendedName>
</protein>
<accession>A0A927FV21</accession>
<evidence type="ECO:0008006" key="3">
    <source>
        <dbReference type="Google" id="ProtNLM"/>
    </source>
</evidence>
<dbReference type="InterPro" id="IPR043519">
    <property type="entry name" value="NT_sf"/>
</dbReference>
<keyword evidence="2" id="KW-1185">Reference proteome</keyword>
<dbReference type="RefSeq" id="WP_191775315.1">
    <property type="nucleotide sequence ID" value="NZ_JACYFU010000002.1"/>
</dbReference>